<accession>A0A518BD60</accession>
<dbReference type="SUPFAM" id="SSF54637">
    <property type="entry name" value="Thioesterase/thiol ester dehydrase-isomerase"/>
    <property type="match status" value="1"/>
</dbReference>
<dbReference type="GO" id="GO:0047617">
    <property type="term" value="F:fatty acyl-CoA hydrolase activity"/>
    <property type="evidence" value="ECO:0007669"/>
    <property type="project" value="TreeGrafter"/>
</dbReference>
<keyword evidence="2 3" id="KW-0378">Hydrolase</keyword>
<dbReference type="PANTHER" id="PTHR31793">
    <property type="entry name" value="4-HYDROXYBENZOYL-COA THIOESTERASE FAMILY MEMBER"/>
    <property type="match status" value="1"/>
</dbReference>
<dbReference type="AlphaFoldDB" id="A0A518BD60"/>
<keyword evidence="4" id="KW-1185">Reference proteome</keyword>
<name>A0A518BD60_9BACT</name>
<dbReference type="EC" id="3.1.2.28" evidence="3"/>
<dbReference type="Pfam" id="PF13279">
    <property type="entry name" value="4HBT_2"/>
    <property type="match status" value="1"/>
</dbReference>
<evidence type="ECO:0000256" key="2">
    <source>
        <dbReference type="ARBA" id="ARBA00022801"/>
    </source>
</evidence>
<dbReference type="Proteomes" id="UP000317093">
    <property type="component" value="Chromosome"/>
</dbReference>
<comment type="similarity">
    <text evidence="1">Belongs to the 4-hydroxybenzoyl-CoA thioesterase family.</text>
</comment>
<sequence>MTDSTPFVYERRVAFSDTDMAGIAHFTAFMRYAEEAEHAFLRSLDMGIMEKRGEEKLSWPRVNIHCDFHRPIHFDDVVQIEVAVKELKEKAVTYCFKVKLKGKLMASATSTAVYCKVTQGKLASVPIPPEFVERLRSALLIEDK</sequence>
<dbReference type="PANTHER" id="PTHR31793:SF27">
    <property type="entry name" value="NOVEL THIOESTERASE SUPERFAMILY DOMAIN AND SAPOSIN A-TYPE DOMAIN CONTAINING PROTEIN (0610012H03RIK)"/>
    <property type="match status" value="1"/>
</dbReference>
<dbReference type="EMBL" id="CP036279">
    <property type="protein sequence ID" value="QDU64853.1"/>
    <property type="molecule type" value="Genomic_DNA"/>
</dbReference>
<dbReference type="CDD" id="cd00586">
    <property type="entry name" value="4HBT"/>
    <property type="match status" value="1"/>
</dbReference>
<dbReference type="KEGG" id="knv:Pan216_57460"/>
<evidence type="ECO:0000313" key="4">
    <source>
        <dbReference type="Proteomes" id="UP000317093"/>
    </source>
</evidence>
<evidence type="ECO:0000256" key="1">
    <source>
        <dbReference type="ARBA" id="ARBA00005953"/>
    </source>
</evidence>
<protein>
    <submittedName>
        <fullName evidence="3">1,4-dihydroxy-2-naphthoyl-CoA hydrolase</fullName>
        <ecNumber evidence="3">3.1.2.28</ecNumber>
    </submittedName>
</protein>
<evidence type="ECO:0000313" key="3">
    <source>
        <dbReference type="EMBL" id="QDU64853.1"/>
    </source>
</evidence>
<dbReference type="InterPro" id="IPR050563">
    <property type="entry name" value="4-hydroxybenzoyl-CoA_TE"/>
</dbReference>
<dbReference type="GO" id="GO:0061522">
    <property type="term" value="F:1,4-dihydroxy-2-naphthoyl-CoA thioesterase activity"/>
    <property type="evidence" value="ECO:0007669"/>
    <property type="project" value="UniProtKB-EC"/>
</dbReference>
<dbReference type="Gene3D" id="3.10.129.10">
    <property type="entry name" value="Hotdog Thioesterase"/>
    <property type="match status" value="1"/>
</dbReference>
<reference evidence="3 4" key="1">
    <citation type="submission" date="2019-02" db="EMBL/GenBank/DDBJ databases">
        <title>Deep-cultivation of Planctomycetes and their phenomic and genomic characterization uncovers novel biology.</title>
        <authorList>
            <person name="Wiegand S."/>
            <person name="Jogler M."/>
            <person name="Boedeker C."/>
            <person name="Pinto D."/>
            <person name="Vollmers J."/>
            <person name="Rivas-Marin E."/>
            <person name="Kohn T."/>
            <person name="Peeters S.H."/>
            <person name="Heuer A."/>
            <person name="Rast P."/>
            <person name="Oberbeckmann S."/>
            <person name="Bunk B."/>
            <person name="Jeske O."/>
            <person name="Meyerdierks A."/>
            <person name="Storesund J.E."/>
            <person name="Kallscheuer N."/>
            <person name="Luecker S."/>
            <person name="Lage O.M."/>
            <person name="Pohl T."/>
            <person name="Merkel B.J."/>
            <person name="Hornburger P."/>
            <person name="Mueller R.-W."/>
            <person name="Bruemmer F."/>
            <person name="Labrenz M."/>
            <person name="Spormann A.M."/>
            <person name="Op den Camp H."/>
            <person name="Overmann J."/>
            <person name="Amann R."/>
            <person name="Jetten M.S.M."/>
            <person name="Mascher T."/>
            <person name="Medema M.H."/>
            <person name="Devos D.P."/>
            <person name="Kaster A.-K."/>
            <person name="Ovreas L."/>
            <person name="Rohde M."/>
            <person name="Galperin M.Y."/>
            <person name="Jogler C."/>
        </authorList>
    </citation>
    <scope>NUCLEOTIDE SEQUENCE [LARGE SCALE GENOMIC DNA]</scope>
    <source>
        <strain evidence="3 4">Pan216</strain>
    </source>
</reference>
<gene>
    <name evidence="3" type="ORF">Pan216_57460</name>
</gene>
<organism evidence="3 4">
    <name type="scientific">Kolteria novifilia</name>
    <dbReference type="NCBI Taxonomy" id="2527975"/>
    <lineage>
        <taxon>Bacteria</taxon>
        <taxon>Pseudomonadati</taxon>
        <taxon>Planctomycetota</taxon>
        <taxon>Planctomycetia</taxon>
        <taxon>Kolteriales</taxon>
        <taxon>Kolteriaceae</taxon>
        <taxon>Kolteria</taxon>
    </lineage>
</organism>
<dbReference type="RefSeq" id="WP_419193075.1">
    <property type="nucleotide sequence ID" value="NZ_CP036279.1"/>
</dbReference>
<dbReference type="InterPro" id="IPR029069">
    <property type="entry name" value="HotDog_dom_sf"/>
</dbReference>
<proteinExistence type="inferred from homology"/>